<dbReference type="Pfam" id="PF10282">
    <property type="entry name" value="Lactonase"/>
    <property type="match status" value="1"/>
</dbReference>
<evidence type="ECO:0000313" key="2">
    <source>
        <dbReference type="EMBL" id="SQI51374.1"/>
    </source>
</evidence>
<dbReference type="InterPro" id="IPR050282">
    <property type="entry name" value="Cycloisomerase_2"/>
</dbReference>
<dbReference type="InterPro" id="IPR019405">
    <property type="entry name" value="Lactonase_7-beta_prop"/>
</dbReference>
<organism evidence="2 3">
    <name type="scientific">Lederbergia lenta</name>
    <name type="common">Bacillus lentus</name>
    <dbReference type="NCBI Taxonomy" id="1467"/>
    <lineage>
        <taxon>Bacteria</taxon>
        <taxon>Bacillati</taxon>
        <taxon>Bacillota</taxon>
        <taxon>Bacilli</taxon>
        <taxon>Bacillales</taxon>
        <taxon>Bacillaceae</taxon>
        <taxon>Lederbergia</taxon>
    </lineage>
</organism>
<dbReference type="InterPro" id="IPR015943">
    <property type="entry name" value="WD40/YVTN_repeat-like_dom_sf"/>
</dbReference>
<dbReference type="Proteomes" id="UP000249134">
    <property type="component" value="Chromosome 1"/>
</dbReference>
<comment type="similarity">
    <text evidence="1">Belongs to the cycloisomerase 2 family.</text>
</comment>
<proteinExistence type="inferred from homology"/>
<sequence>MTMNQYDVFVGSYGKATEESIHWLRFNAADGKLSKVASISGVENPSFVTLNHTQNRLYSVSEVENGKIVSFDIDYVTGKLTELNRQSTKGSSPCFVEVHESDQYIFTANYGGENITVHPLGLSGHIDPVSEIKVHSNRGAEVNATSHPHCIRNVPNTNVYTVADLGLNRLFLYEFNEASSELVLINEVEVPVNSGPRHISFHPHLHRLYIVNELNSTILVYSYDGKVENLKWLQTIDTIPWNYEGSNYCADIHVSPSGSYLYASNRGHHSITAYKILEDGKLDCLEQTSTLGEWPRNFAIVPDERYILVANEHTNSIVVMQIRENGSLQETEQIYSVSKPVCLQILRRKE</sequence>
<dbReference type="Gene3D" id="2.130.10.10">
    <property type="entry name" value="YVTN repeat-like/Quinoprotein amine dehydrogenase"/>
    <property type="match status" value="1"/>
</dbReference>
<dbReference type="GO" id="GO:0017057">
    <property type="term" value="F:6-phosphogluconolactonase activity"/>
    <property type="evidence" value="ECO:0007669"/>
    <property type="project" value="UniProtKB-EC"/>
</dbReference>
<dbReference type="PANTHER" id="PTHR30344">
    <property type="entry name" value="6-PHOSPHOGLUCONOLACTONASE-RELATED"/>
    <property type="match status" value="1"/>
</dbReference>
<dbReference type="SUPFAM" id="SSF51004">
    <property type="entry name" value="C-terminal (heme d1) domain of cytochrome cd1-nitrite reductase"/>
    <property type="match status" value="1"/>
</dbReference>
<protein>
    <submittedName>
        <fullName evidence="2">6-phosphogluconolactonase</fullName>
        <ecNumber evidence="2">3.1.1.31</ecNumber>
    </submittedName>
</protein>
<dbReference type="GO" id="GO:0005829">
    <property type="term" value="C:cytosol"/>
    <property type="evidence" value="ECO:0007669"/>
    <property type="project" value="TreeGrafter"/>
</dbReference>
<dbReference type="RefSeq" id="WP_066145385.1">
    <property type="nucleotide sequence ID" value="NZ_CBCSGM010000006.1"/>
</dbReference>
<dbReference type="PANTHER" id="PTHR30344:SF1">
    <property type="entry name" value="6-PHOSPHOGLUCONOLACTONASE"/>
    <property type="match status" value="1"/>
</dbReference>
<dbReference type="EMBL" id="LS483476">
    <property type="protein sequence ID" value="SQI51374.1"/>
    <property type="molecule type" value="Genomic_DNA"/>
</dbReference>
<dbReference type="KEGG" id="blen:NCTC4824_00209"/>
<keyword evidence="3" id="KW-1185">Reference proteome</keyword>
<dbReference type="STRING" id="1348624.GCA_001591545_03591"/>
<reference evidence="2 3" key="1">
    <citation type="submission" date="2018-06" db="EMBL/GenBank/DDBJ databases">
        <authorList>
            <consortium name="Pathogen Informatics"/>
            <person name="Doyle S."/>
        </authorList>
    </citation>
    <scope>NUCLEOTIDE SEQUENCE [LARGE SCALE GENOMIC DNA]</scope>
    <source>
        <strain evidence="2 3">NCTC4824</strain>
    </source>
</reference>
<dbReference type="InterPro" id="IPR011048">
    <property type="entry name" value="Haem_d1_sf"/>
</dbReference>
<accession>A0A2X4YSP3</accession>
<gene>
    <name evidence="2" type="ORF">NCTC4824_00209</name>
</gene>
<evidence type="ECO:0000256" key="1">
    <source>
        <dbReference type="ARBA" id="ARBA00005564"/>
    </source>
</evidence>
<evidence type="ECO:0000313" key="3">
    <source>
        <dbReference type="Proteomes" id="UP000249134"/>
    </source>
</evidence>
<name>A0A2X4YSP3_LEDLE</name>
<dbReference type="AlphaFoldDB" id="A0A2X4YSP3"/>
<dbReference type="EC" id="3.1.1.31" evidence="2"/>
<keyword evidence="2" id="KW-0378">Hydrolase</keyword>